<dbReference type="InterPro" id="IPR009057">
    <property type="entry name" value="Homeodomain-like_sf"/>
</dbReference>
<dbReference type="EMBL" id="WKKY01000589">
    <property type="protein sequence ID" value="MSE21750.1"/>
    <property type="molecule type" value="Genomic_DNA"/>
</dbReference>
<gene>
    <name evidence="2" type="ORF">GKC44_11010</name>
</gene>
<organism evidence="2 3">
    <name type="scientific">Lentilactobacillus parabuchneri</name>
    <dbReference type="NCBI Taxonomy" id="152331"/>
    <lineage>
        <taxon>Bacteria</taxon>
        <taxon>Bacillati</taxon>
        <taxon>Bacillota</taxon>
        <taxon>Bacilli</taxon>
        <taxon>Lactobacillales</taxon>
        <taxon>Lactobacillaceae</taxon>
        <taxon>Lentilactobacillus</taxon>
    </lineage>
</organism>
<dbReference type="SUPFAM" id="SSF46689">
    <property type="entry name" value="Homeodomain-like"/>
    <property type="match status" value="1"/>
</dbReference>
<dbReference type="Pfam" id="PF06056">
    <property type="entry name" value="Terminase_5"/>
    <property type="match status" value="1"/>
</dbReference>
<dbReference type="Proteomes" id="UP000491237">
    <property type="component" value="Unassembled WGS sequence"/>
</dbReference>
<sequence length="53" mass="6305">MNNQKQAEKDYLSGMKYKDIAEKYQVSINTVKSWKKRYGWQRTPNKKGAHKAE</sequence>
<evidence type="ECO:0000313" key="3">
    <source>
        <dbReference type="Proteomes" id="UP000491237"/>
    </source>
</evidence>
<dbReference type="InterPro" id="IPR010332">
    <property type="entry name" value="ATPase_terminase-su_N"/>
</dbReference>
<comment type="caution">
    <text evidence="2">The sequence shown here is derived from an EMBL/GenBank/DDBJ whole genome shotgun (WGS) entry which is preliminary data.</text>
</comment>
<reference evidence="2 3" key="1">
    <citation type="submission" date="2019-11" db="EMBL/GenBank/DDBJ databases">
        <title>Draft Genome Sequence of Plant Growth-Promoting Rhizosphere-Associated Bacteria.</title>
        <authorList>
            <person name="Vasilyev I.Y."/>
            <person name="Radchenko V."/>
            <person name="Ilnitskaya E.V."/>
        </authorList>
    </citation>
    <scope>NUCLEOTIDE SEQUENCE [LARGE SCALE GENOMIC DNA]</scope>
    <source>
        <strain evidence="2 3">VRA_07sq_f</strain>
    </source>
</reference>
<feature type="non-terminal residue" evidence="2">
    <location>
        <position position="53"/>
    </location>
</feature>
<feature type="domain" description="Terminase ATPase subunit N-terminal" evidence="1">
    <location>
        <begin position="4"/>
        <end position="45"/>
    </location>
</feature>
<evidence type="ECO:0000259" key="1">
    <source>
        <dbReference type="Pfam" id="PF06056"/>
    </source>
</evidence>
<dbReference type="AlphaFoldDB" id="A0A844EMR1"/>
<protein>
    <submittedName>
        <fullName evidence="2">Helix-turn-helix domain-containing protein</fullName>
    </submittedName>
</protein>
<proteinExistence type="predicted"/>
<name>A0A844EMR1_9LACO</name>
<accession>A0A844EMR1</accession>
<evidence type="ECO:0000313" key="2">
    <source>
        <dbReference type="EMBL" id="MSE21750.1"/>
    </source>
</evidence>
<dbReference type="Gene3D" id="1.10.10.60">
    <property type="entry name" value="Homeodomain-like"/>
    <property type="match status" value="1"/>
</dbReference>